<dbReference type="Pfam" id="PF00389">
    <property type="entry name" value="2-Hacid_dh"/>
    <property type="match status" value="1"/>
</dbReference>
<dbReference type="SUPFAM" id="SSF51735">
    <property type="entry name" value="NAD(P)-binding Rossmann-fold domains"/>
    <property type="match status" value="1"/>
</dbReference>
<comment type="similarity">
    <text evidence="1 4">Belongs to the D-isomer specific 2-hydroxyacid dehydrogenase family.</text>
</comment>
<dbReference type="Pfam" id="PF02826">
    <property type="entry name" value="2-Hacid_dh_C"/>
    <property type="match status" value="1"/>
</dbReference>
<evidence type="ECO:0000313" key="8">
    <source>
        <dbReference type="Proteomes" id="UP000028631"/>
    </source>
</evidence>
<dbReference type="InterPro" id="IPR006140">
    <property type="entry name" value="D-isomer_DH_NAD-bd"/>
</dbReference>
<dbReference type="AlphaFoldDB" id="A0A085VH22"/>
<evidence type="ECO:0000256" key="2">
    <source>
        <dbReference type="ARBA" id="ARBA00023002"/>
    </source>
</evidence>
<feature type="domain" description="D-isomer specific 2-hydroxyacid dehydrogenase NAD-binding" evidence="6">
    <location>
        <begin position="116"/>
        <end position="286"/>
    </location>
</feature>
<dbReference type="PANTHER" id="PTHR42789">
    <property type="entry name" value="D-ISOMER SPECIFIC 2-HYDROXYACID DEHYDROGENASE FAMILY PROTEIN (AFU_ORTHOLOGUE AFUA_6G10090)"/>
    <property type="match status" value="1"/>
</dbReference>
<evidence type="ECO:0000259" key="5">
    <source>
        <dbReference type="Pfam" id="PF00389"/>
    </source>
</evidence>
<keyword evidence="3" id="KW-0520">NAD</keyword>
<comment type="caution">
    <text evidence="7">The sequence shown here is derived from an EMBL/GenBank/DDBJ whole genome shotgun (WGS) entry which is preliminary data.</text>
</comment>
<dbReference type="PANTHER" id="PTHR42789:SF1">
    <property type="entry name" value="D-ISOMER SPECIFIC 2-HYDROXYACID DEHYDROGENASE FAMILY PROTEIN (AFU_ORTHOLOGUE AFUA_6G10090)"/>
    <property type="match status" value="1"/>
</dbReference>
<proteinExistence type="inferred from homology"/>
<dbReference type="InterPro" id="IPR006139">
    <property type="entry name" value="D-isomer_2_OHA_DH_cat_dom"/>
</dbReference>
<evidence type="ECO:0000259" key="6">
    <source>
        <dbReference type="Pfam" id="PF02826"/>
    </source>
</evidence>
<evidence type="ECO:0000256" key="1">
    <source>
        <dbReference type="ARBA" id="ARBA00005854"/>
    </source>
</evidence>
<evidence type="ECO:0000256" key="3">
    <source>
        <dbReference type="ARBA" id="ARBA00023027"/>
    </source>
</evidence>
<keyword evidence="2 4" id="KW-0560">Oxidoreductase</keyword>
<dbReference type="RefSeq" id="WP_032629264.1">
    <property type="nucleotide sequence ID" value="NZ_JPQU01000041.1"/>
</dbReference>
<dbReference type="PATRIC" id="fig|317.175.peg.3090"/>
<dbReference type="Gene3D" id="3.40.50.720">
    <property type="entry name" value="NAD(P)-binding Rossmann-like Domain"/>
    <property type="match status" value="2"/>
</dbReference>
<evidence type="ECO:0000313" key="7">
    <source>
        <dbReference type="EMBL" id="KFE54735.1"/>
    </source>
</evidence>
<sequence length="342" mass="36554">MTTIFLTHSPQTLENYYGQRALTLLRSCASVRLNNARHVLSVDELVTAAQGCQIIVSSRDAAAPAELFERLPELAAFCRVAVDIRNIDVDAASRHGVLVTQATPGFDTSVAEWVIGVMIDLSRGLSRAAADYWQGRTPQIAMGRELRGSTVGIVGYGFIGKRLAGMARAMNMKVLVSDPLLSIQEPGIEQVPFEQLLSASDYVVCLAPAGPQTQNLFDANALRRMQPHAFFVNASRGELVDEQALVDALDQALIAGCALDVGRAADQMPSPDIAAHPKIIANPHIGGLTPQASEHQAMDTVRQVQALLAGQAPQGAVNLEHASRAAAVFGLPSHASRELSHE</sequence>
<name>A0A085VH22_PSESX</name>
<dbReference type="OrthoDB" id="117809at2"/>
<evidence type="ECO:0000256" key="4">
    <source>
        <dbReference type="RuleBase" id="RU003719"/>
    </source>
</evidence>
<dbReference type="InterPro" id="IPR036291">
    <property type="entry name" value="NAD(P)-bd_dom_sf"/>
</dbReference>
<dbReference type="Proteomes" id="UP000028631">
    <property type="component" value="Unassembled WGS sequence"/>
</dbReference>
<keyword evidence="8" id="KW-1185">Reference proteome</keyword>
<feature type="domain" description="D-isomer specific 2-hydroxyacid dehydrogenase catalytic" evidence="5">
    <location>
        <begin position="22"/>
        <end position="318"/>
    </location>
</feature>
<dbReference type="InterPro" id="IPR050857">
    <property type="entry name" value="D-2-hydroxyacid_DH"/>
</dbReference>
<dbReference type="GO" id="GO:0016616">
    <property type="term" value="F:oxidoreductase activity, acting on the CH-OH group of donors, NAD or NADP as acceptor"/>
    <property type="evidence" value="ECO:0007669"/>
    <property type="project" value="InterPro"/>
</dbReference>
<reference evidence="7 8" key="1">
    <citation type="submission" date="2014-07" db="EMBL/GenBank/DDBJ databases">
        <title>Draft Genome Sequences of Environmental Pseudomonas syringae strains.</title>
        <authorList>
            <person name="Baltrus D.A."/>
            <person name="Berge O."/>
            <person name="Morris C."/>
        </authorList>
    </citation>
    <scope>NUCLEOTIDE SEQUENCE [LARGE SCALE GENOMIC DNA]</scope>
    <source>
        <strain evidence="7 8">GAW0119</strain>
    </source>
</reference>
<accession>A0A085VH22</accession>
<protein>
    <submittedName>
        <fullName evidence="7">2-hydroxyacid dehydrogenase</fullName>
    </submittedName>
</protein>
<gene>
    <name evidence="7" type="ORF">IV01_14850</name>
</gene>
<dbReference type="GO" id="GO:0051287">
    <property type="term" value="F:NAD binding"/>
    <property type="evidence" value="ECO:0007669"/>
    <property type="project" value="InterPro"/>
</dbReference>
<dbReference type="SUPFAM" id="SSF52283">
    <property type="entry name" value="Formate/glycerate dehydrogenase catalytic domain-like"/>
    <property type="match status" value="1"/>
</dbReference>
<organism evidence="7 8">
    <name type="scientific">Pseudomonas syringae</name>
    <dbReference type="NCBI Taxonomy" id="317"/>
    <lineage>
        <taxon>Bacteria</taxon>
        <taxon>Pseudomonadati</taxon>
        <taxon>Pseudomonadota</taxon>
        <taxon>Gammaproteobacteria</taxon>
        <taxon>Pseudomonadales</taxon>
        <taxon>Pseudomonadaceae</taxon>
        <taxon>Pseudomonas</taxon>
    </lineage>
</organism>
<dbReference type="EMBL" id="JPQU01000041">
    <property type="protein sequence ID" value="KFE54735.1"/>
    <property type="molecule type" value="Genomic_DNA"/>
</dbReference>